<dbReference type="PROSITE" id="PS50222">
    <property type="entry name" value="EF_HAND_2"/>
    <property type="match status" value="2"/>
</dbReference>
<dbReference type="Gene3D" id="3.90.70.10">
    <property type="entry name" value="Cysteine proteinases"/>
    <property type="match status" value="1"/>
</dbReference>
<dbReference type="SMART" id="SM00326">
    <property type="entry name" value="SH3"/>
    <property type="match status" value="1"/>
</dbReference>
<evidence type="ECO:0000259" key="10">
    <source>
        <dbReference type="PROSITE" id="PS50002"/>
    </source>
</evidence>
<dbReference type="AlphaFoldDB" id="A0A812LPC9"/>
<organism evidence="13 14">
    <name type="scientific">Symbiodinium necroappetens</name>
    <dbReference type="NCBI Taxonomy" id="1628268"/>
    <lineage>
        <taxon>Eukaryota</taxon>
        <taxon>Sar</taxon>
        <taxon>Alveolata</taxon>
        <taxon>Dinophyceae</taxon>
        <taxon>Suessiales</taxon>
        <taxon>Symbiodiniaceae</taxon>
        <taxon>Symbiodinium</taxon>
    </lineage>
</organism>
<protein>
    <submittedName>
        <fullName evidence="13">Capn9 protein</fullName>
    </submittedName>
</protein>
<dbReference type="Gene3D" id="1.10.238.10">
    <property type="entry name" value="EF-hand"/>
    <property type="match status" value="1"/>
</dbReference>
<dbReference type="PANTHER" id="PTHR10183:SF379">
    <property type="entry name" value="CALPAIN-5"/>
    <property type="match status" value="1"/>
</dbReference>
<dbReference type="PANTHER" id="PTHR10183">
    <property type="entry name" value="CALPAIN"/>
    <property type="match status" value="1"/>
</dbReference>
<evidence type="ECO:0000256" key="5">
    <source>
        <dbReference type="ARBA" id="ARBA00022807"/>
    </source>
</evidence>
<dbReference type="SUPFAM" id="SSF50044">
    <property type="entry name" value="SH3-domain"/>
    <property type="match status" value="1"/>
</dbReference>
<dbReference type="PRINTS" id="PR00704">
    <property type="entry name" value="CALPAIN"/>
</dbReference>
<keyword evidence="5 9" id="KW-0788">Thiol protease</keyword>
<dbReference type="SUPFAM" id="SSF47473">
    <property type="entry name" value="EF-hand"/>
    <property type="match status" value="1"/>
</dbReference>
<evidence type="ECO:0000256" key="7">
    <source>
        <dbReference type="PIRSR" id="PIRSR622684-1"/>
    </source>
</evidence>
<evidence type="ECO:0000256" key="8">
    <source>
        <dbReference type="PROSITE-ProRule" id="PRU00192"/>
    </source>
</evidence>
<gene>
    <name evidence="13" type="primary">Capn9</name>
    <name evidence="13" type="ORF">SNEC2469_LOCUS4603</name>
</gene>
<dbReference type="InterPro" id="IPR022684">
    <property type="entry name" value="Calpain_cysteine_protease"/>
</dbReference>
<feature type="domain" description="SH3" evidence="10">
    <location>
        <begin position="1028"/>
        <end position="1090"/>
    </location>
</feature>
<dbReference type="GO" id="GO:0006508">
    <property type="term" value="P:proteolysis"/>
    <property type="evidence" value="ECO:0007669"/>
    <property type="project" value="UniProtKB-KW"/>
</dbReference>
<dbReference type="Pfam" id="PF00018">
    <property type="entry name" value="SH3_1"/>
    <property type="match status" value="1"/>
</dbReference>
<feature type="active site" evidence="7 9">
    <location>
        <position position="957"/>
    </location>
</feature>
<dbReference type="InterPro" id="IPR036028">
    <property type="entry name" value="SH3-like_dom_sf"/>
</dbReference>
<dbReference type="Pfam" id="PF00648">
    <property type="entry name" value="Peptidase_C2"/>
    <property type="match status" value="1"/>
</dbReference>
<dbReference type="SMART" id="SM00054">
    <property type="entry name" value="EFh"/>
    <property type="match status" value="2"/>
</dbReference>
<dbReference type="InterPro" id="IPR011992">
    <property type="entry name" value="EF-hand-dom_pair"/>
</dbReference>
<evidence type="ECO:0000256" key="3">
    <source>
        <dbReference type="ARBA" id="ARBA00022670"/>
    </source>
</evidence>
<feature type="domain" description="EF-hand" evidence="12">
    <location>
        <begin position="419"/>
        <end position="453"/>
    </location>
</feature>
<evidence type="ECO:0000259" key="11">
    <source>
        <dbReference type="PROSITE" id="PS50203"/>
    </source>
</evidence>
<keyword evidence="4 9" id="KW-0378">Hydrolase</keyword>
<dbReference type="InterPro" id="IPR018247">
    <property type="entry name" value="EF_Hand_1_Ca_BS"/>
</dbReference>
<dbReference type="Proteomes" id="UP000601435">
    <property type="component" value="Unassembled WGS sequence"/>
</dbReference>
<dbReference type="PROSITE" id="PS50203">
    <property type="entry name" value="CALPAIN_CAT"/>
    <property type="match status" value="1"/>
</dbReference>
<name>A0A812LPC9_9DINO</name>
<evidence type="ECO:0000313" key="13">
    <source>
        <dbReference type="EMBL" id="CAE7243664.1"/>
    </source>
</evidence>
<evidence type="ECO:0000259" key="12">
    <source>
        <dbReference type="PROSITE" id="PS50222"/>
    </source>
</evidence>
<dbReference type="SUPFAM" id="SSF54001">
    <property type="entry name" value="Cysteine proteinases"/>
    <property type="match status" value="1"/>
</dbReference>
<dbReference type="OrthoDB" id="409124at2759"/>
<dbReference type="InterPro" id="IPR038765">
    <property type="entry name" value="Papain-like_cys_pep_sf"/>
</dbReference>
<comment type="caution">
    <text evidence="13">The sequence shown here is derived from an EMBL/GenBank/DDBJ whole genome shotgun (WGS) entry which is preliminary data.</text>
</comment>
<keyword evidence="6" id="KW-0106">Calcium</keyword>
<comment type="similarity">
    <text evidence="1">Belongs to the peptidase C2 family.</text>
</comment>
<evidence type="ECO:0000256" key="9">
    <source>
        <dbReference type="PROSITE-ProRule" id="PRU00239"/>
    </source>
</evidence>
<evidence type="ECO:0000256" key="2">
    <source>
        <dbReference type="ARBA" id="ARBA00022443"/>
    </source>
</evidence>
<dbReference type="InterPro" id="IPR002048">
    <property type="entry name" value="EF_hand_dom"/>
</dbReference>
<evidence type="ECO:0000313" key="14">
    <source>
        <dbReference type="Proteomes" id="UP000601435"/>
    </source>
</evidence>
<dbReference type="EMBL" id="CAJNJA010009145">
    <property type="protein sequence ID" value="CAE7243664.1"/>
    <property type="molecule type" value="Genomic_DNA"/>
</dbReference>
<evidence type="ECO:0000256" key="1">
    <source>
        <dbReference type="ARBA" id="ARBA00007623"/>
    </source>
</evidence>
<evidence type="ECO:0000256" key="4">
    <source>
        <dbReference type="ARBA" id="ARBA00022801"/>
    </source>
</evidence>
<dbReference type="SMART" id="SM00230">
    <property type="entry name" value="CysPc"/>
    <property type="match status" value="1"/>
</dbReference>
<feature type="active site" evidence="7 9">
    <location>
        <position position="765"/>
    </location>
</feature>
<accession>A0A812LPC9</accession>
<dbReference type="Gene3D" id="2.30.30.40">
    <property type="entry name" value="SH3 Domains"/>
    <property type="match status" value="1"/>
</dbReference>
<dbReference type="InterPro" id="IPR001300">
    <property type="entry name" value="Peptidase_C2_calpain_cat"/>
</dbReference>
<dbReference type="PROSITE" id="PS00018">
    <property type="entry name" value="EF_HAND_1"/>
    <property type="match status" value="2"/>
</dbReference>
<feature type="domain" description="Calpain catalytic" evidence="11">
    <location>
        <begin position="711"/>
        <end position="1002"/>
    </location>
</feature>
<feature type="active site" evidence="7 9">
    <location>
        <position position="937"/>
    </location>
</feature>
<dbReference type="PROSITE" id="PS50002">
    <property type="entry name" value="SH3"/>
    <property type="match status" value="1"/>
</dbReference>
<reference evidence="13" key="1">
    <citation type="submission" date="2021-02" db="EMBL/GenBank/DDBJ databases">
        <authorList>
            <person name="Dougan E. K."/>
            <person name="Rhodes N."/>
            <person name="Thang M."/>
            <person name="Chan C."/>
        </authorList>
    </citation>
    <scope>NUCLEOTIDE SEQUENCE</scope>
</reference>
<proteinExistence type="inferred from homology"/>
<sequence>MTRGKYVYWMGQDEEIPRGELGEILRWSGDGRKVKFANGERDIPTSELNVCNIQKGTFVHSVVGDYDWDTLGEVTGLEGGSLIIEVKEKTLTRKPMCVMRSDIQAGMFVHWTKSNEKIQRGVMGQVYKQLYYKGGVRVTFPNGTGVYAPSELVRAPIQHGDYVQWKKENEDIPKGQIGRVEFEYLKSTQVKVRFAKGTWIFEVDDLFRHEMQMDSLVTWSKYCEEVPKGEIGQIIGIKVDDGILNVRFNQGEWGFKPNELNLHRIQPGNFVLWEKADEDILANEIGEVVRAVGGSNQLAVQWPNGFWPIRTKELKRLPFQRGDRVQWTKSADHIPEGDWGIVLSVRTLKDESCDNNATLWCKWTKGTFNISPQEMKRTHLSVESINHLKKSFQRFDANGDGKLTSEELTGVLCKLGGISEEDCQALFANLDKDSDGKLTTNEFIDYVFGGGQATAAQRKLLAEGFGLEDAVGIEEDQIEEEDDDDDDNPSDNNNIIVEPAPMVVTLDPDAGKDIGPETQVSRAEWASAMLVLGVCRQAALDSFESCAAALGKDGDTLALEDLAGELHGVGGAPGVEELRDAVGTVKQGGAIAVDLDSPAEESDAERALALKTGIDGLLYHLHVQNQPYESAADELQKAKLSSLEALVLGSLDGDALVEAVKAQAADPPVLSALSSWQRARENCKKEVEAIIEACKSSGEKYTDESWNALEDPNAVMYVDKEKPGWDCTVGKPFGWKRAKEMRDYYELFHEGGSFQDIRQGQTGDCYLLGALASVAANRKGFLRQVFVAYDMDVGVYGLLFCQDSHYKYVIVDDVLGHDRGGRTPLYGSSTDWTEIWVSILEKAFFKHYTCIEMCDGGRGAEAIVSFLGGVTGQYSINYSEYNHPEDYFKRLESAQKACELMTSAFTKPSKGKYANMGGGSSGQCGERGLPFGLHAGHCYSLLRSVETGGHQLLCFRNPWATGEWTGPWGDRSEEWTDEAREACDYTKKNDGLFWMAVQDYVQLSRYATFNRTFGPAWQTVKSYHRFGNGGMRARAKKDYQAQDNSEISFKRGDMLKDLEPHSQGTWCKGTLEKNGDRGYFKYRDVQQQSTDIFRFEFSVEGMADNAPVILSLMRENQKLCREWSKRKVDGLNYKDTRYSNGYWWIFHPDGKLF</sequence>
<dbReference type="InterPro" id="IPR001452">
    <property type="entry name" value="SH3_domain"/>
</dbReference>
<keyword evidence="3 9" id="KW-0645">Protease</keyword>
<dbReference type="GO" id="GO:0005509">
    <property type="term" value="F:calcium ion binding"/>
    <property type="evidence" value="ECO:0007669"/>
    <property type="project" value="InterPro"/>
</dbReference>
<keyword evidence="14" id="KW-1185">Reference proteome</keyword>
<dbReference type="Pfam" id="PF13499">
    <property type="entry name" value="EF-hand_7"/>
    <property type="match status" value="1"/>
</dbReference>
<evidence type="ECO:0000256" key="6">
    <source>
        <dbReference type="ARBA" id="ARBA00022837"/>
    </source>
</evidence>
<dbReference type="CDD" id="cd00051">
    <property type="entry name" value="EFh"/>
    <property type="match status" value="1"/>
</dbReference>
<feature type="domain" description="EF-hand" evidence="12">
    <location>
        <begin position="383"/>
        <end position="418"/>
    </location>
</feature>
<dbReference type="GO" id="GO:0004198">
    <property type="term" value="F:calcium-dependent cysteine-type endopeptidase activity"/>
    <property type="evidence" value="ECO:0007669"/>
    <property type="project" value="InterPro"/>
</dbReference>
<keyword evidence="2 8" id="KW-0728">SH3 domain</keyword>